<dbReference type="AlphaFoldDB" id="A0A494W3C2"/>
<dbReference type="EMBL" id="CP032869">
    <property type="protein sequence ID" value="AYL98048.1"/>
    <property type="molecule type" value="Genomic_DNA"/>
</dbReference>
<evidence type="ECO:0000313" key="1">
    <source>
        <dbReference type="EMBL" id="AYL98048.1"/>
    </source>
</evidence>
<protein>
    <submittedName>
        <fullName evidence="1">Uncharacterized protein</fullName>
    </submittedName>
</protein>
<keyword evidence="2" id="KW-1185">Reference proteome</keyword>
<accession>A0A494W3C2</accession>
<dbReference type="KEGG" id="muh:HYN43_023370"/>
<proteinExistence type="predicted"/>
<organism evidence="1 2">
    <name type="scientific">Mucilaginibacter celer</name>
    <dbReference type="NCBI Taxonomy" id="2305508"/>
    <lineage>
        <taxon>Bacteria</taxon>
        <taxon>Pseudomonadati</taxon>
        <taxon>Bacteroidota</taxon>
        <taxon>Sphingobacteriia</taxon>
        <taxon>Sphingobacteriales</taxon>
        <taxon>Sphingobacteriaceae</taxon>
        <taxon>Mucilaginibacter</taxon>
    </lineage>
</organism>
<gene>
    <name evidence="1" type="ORF">HYN43_023370</name>
</gene>
<reference evidence="1 2" key="1">
    <citation type="submission" date="2018-10" db="EMBL/GenBank/DDBJ databases">
        <title>Genome sequencing of Mucilaginibacter sp. HYN0043.</title>
        <authorList>
            <person name="Kim M."/>
            <person name="Yi H."/>
        </authorList>
    </citation>
    <scope>NUCLEOTIDE SEQUENCE [LARGE SCALE GENOMIC DNA]</scope>
    <source>
        <strain evidence="1 2">HYN0043</strain>
    </source>
</reference>
<dbReference type="Proteomes" id="UP000270046">
    <property type="component" value="Chromosome"/>
</dbReference>
<sequence>MPNIKFNYLYRDASNYKNFNSIIFNNQQNIELSVLDELIRSKLISHHWFYVHEWQVPDLHFNTWNNELDHTFHEFESIEYTDEAANSEKDLTSFTQMLEKLNISLYL</sequence>
<dbReference type="OrthoDB" id="799013at2"/>
<evidence type="ECO:0000313" key="2">
    <source>
        <dbReference type="Proteomes" id="UP000270046"/>
    </source>
</evidence>
<dbReference type="RefSeq" id="WP_119406330.1">
    <property type="nucleotide sequence ID" value="NZ_CP032869.1"/>
</dbReference>
<name>A0A494W3C2_9SPHI</name>